<evidence type="ECO:0000313" key="10">
    <source>
        <dbReference type="Proteomes" id="UP001325479"/>
    </source>
</evidence>
<evidence type="ECO:0000256" key="2">
    <source>
        <dbReference type="ARBA" id="ARBA00009009"/>
    </source>
</evidence>
<dbReference type="EC" id="3.5.2.6" evidence="3 6"/>
<gene>
    <name evidence="9" type="primary">bla</name>
    <name evidence="9" type="ORF">U0042_06160</name>
</gene>
<dbReference type="GO" id="GO:0008800">
    <property type="term" value="F:beta-lactamase activity"/>
    <property type="evidence" value="ECO:0007669"/>
    <property type="project" value="UniProtKB-EC"/>
</dbReference>
<proteinExistence type="inferred from homology"/>
<dbReference type="RefSeq" id="WP_114811696.1">
    <property type="nucleotide sequence ID" value="NZ_CP139965.1"/>
</dbReference>
<dbReference type="PROSITE" id="PS00146">
    <property type="entry name" value="BETA_LACTAMASE_A"/>
    <property type="match status" value="1"/>
</dbReference>
<evidence type="ECO:0000259" key="8">
    <source>
        <dbReference type="Pfam" id="PF13354"/>
    </source>
</evidence>
<reference evidence="9 10" key="1">
    <citation type="submission" date="2023-12" db="EMBL/GenBank/DDBJ databases">
        <title>Genome sequencing and assembly of bacterial species from a model synthetic community.</title>
        <authorList>
            <person name="Hogle S.L."/>
        </authorList>
    </citation>
    <scope>NUCLEOTIDE SEQUENCE [LARGE SCALE GENOMIC DNA]</scope>
    <source>
        <strain evidence="9 10">HAMBI 2494</strain>
    </source>
</reference>
<feature type="domain" description="Beta-lactamase class A catalytic" evidence="8">
    <location>
        <begin position="69"/>
        <end position="277"/>
    </location>
</feature>
<comment type="similarity">
    <text evidence="2 6">Belongs to the class-A beta-lactamase family.</text>
</comment>
<feature type="chain" id="PRO_5047038812" description="Beta-lactamase" evidence="7">
    <location>
        <begin position="31"/>
        <end position="304"/>
    </location>
</feature>
<dbReference type="Proteomes" id="UP001325479">
    <property type="component" value="Chromosome"/>
</dbReference>
<evidence type="ECO:0000256" key="3">
    <source>
        <dbReference type="ARBA" id="ARBA00012865"/>
    </source>
</evidence>
<keyword evidence="5 6" id="KW-0046">Antibiotic resistance</keyword>
<sequence length="304" mass="32569">MTHRRHRAYRRTLLLAAGMLPLALTLKTRAQTSPTASQDASVRDALAALERTSGGRLGVCAIDTEGGGKARAIGYRADERFAVCSTFKVVLAAAILARSLDVPGLMQRRIRYTKQDLAHYSPVSSKHVRDGMTVAELCQAAIQYSDNTAANQLMKVLGGPQAVTAYAHATGNTAFRLDRWETELNTAIPGDLRDTSTPAAMAHTLETLTVGQALPAAQRDQLVTWLRGNTTGAHRIRAGVPGDWAVGDKTGTGDYGTTNDLAILWPPRRAPVMLAVYFTQREPKAKARDDVIAAAARIVAGALG</sequence>
<dbReference type="PANTHER" id="PTHR35333">
    <property type="entry name" value="BETA-LACTAMASE"/>
    <property type="match status" value="1"/>
</dbReference>
<keyword evidence="4 6" id="KW-0378">Hydrolase</keyword>
<organism evidence="9 10">
    <name type="scientific">Paraburkholderia kururiensis</name>
    <dbReference type="NCBI Taxonomy" id="984307"/>
    <lineage>
        <taxon>Bacteria</taxon>
        <taxon>Pseudomonadati</taxon>
        <taxon>Pseudomonadota</taxon>
        <taxon>Betaproteobacteria</taxon>
        <taxon>Burkholderiales</taxon>
        <taxon>Burkholderiaceae</taxon>
        <taxon>Paraburkholderia</taxon>
    </lineage>
</organism>
<dbReference type="Pfam" id="PF13354">
    <property type="entry name" value="Beta-lactamase2"/>
    <property type="match status" value="1"/>
</dbReference>
<evidence type="ECO:0000313" key="9">
    <source>
        <dbReference type="EMBL" id="WQD79285.1"/>
    </source>
</evidence>
<comment type="catalytic activity">
    <reaction evidence="1 6">
        <text>a beta-lactam + H2O = a substituted beta-amino acid</text>
        <dbReference type="Rhea" id="RHEA:20401"/>
        <dbReference type="ChEBI" id="CHEBI:15377"/>
        <dbReference type="ChEBI" id="CHEBI:35627"/>
        <dbReference type="ChEBI" id="CHEBI:140347"/>
        <dbReference type="EC" id="3.5.2.6"/>
    </reaction>
</comment>
<feature type="signal peptide" evidence="7">
    <location>
        <begin position="1"/>
        <end position="30"/>
    </location>
</feature>
<keyword evidence="10" id="KW-1185">Reference proteome</keyword>
<dbReference type="InterPro" id="IPR045155">
    <property type="entry name" value="Beta-lactam_cat"/>
</dbReference>
<protein>
    <recommendedName>
        <fullName evidence="3 6">Beta-lactamase</fullName>
        <ecNumber evidence="3 6">3.5.2.6</ecNumber>
    </recommendedName>
</protein>
<evidence type="ECO:0000256" key="5">
    <source>
        <dbReference type="ARBA" id="ARBA00023251"/>
    </source>
</evidence>
<evidence type="ECO:0000256" key="1">
    <source>
        <dbReference type="ARBA" id="ARBA00001526"/>
    </source>
</evidence>
<dbReference type="SUPFAM" id="SSF56601">
    <property type="entry name" value="beta-lactamase/transpeptidase-like"/>
    <property type="match status" value="1"/>
</dbReference>
<evidence type="ECO:0000256" key="7">
    <source>
        <dbReference type="SAM" id="SignalP"/>
    </source>
</evidence>
<dbReference type="NCBIfam" id="NF033103">
    <property type="entry name" value="bla_class_A"/>
    <property type="match status" value="1"/>
</dbReference>
<dbReference type="PANTHER" id="PTHR35333:SF3">
    <property type="entry name" value="BETA-LACTAMASE-TYPE TRANSPEPTIDASE FOLD CONTAINING PROTEIN"/>
    <property type="match status" value="1"/>
</dbReference>
<accession>A0ABZ0WPU8</accession>
<dbReference type="EMBL" id="CP139965">
    <property type="protein sequence ID" value="WQD79285.1"/>
    <property type="molecule type" value="Genomic_DNA"/>
</dbReference>
<dbReference type="InterPro" id="IPR012338">
    <property type="entry name" value="Beta-lactam/transpept-like"/>
</dbReference>
<evidence type="ECO:0000256" key="6">
    <source>
        <dbReference type="RuleBase" id="RU361140"/>
    </source>
</evidence>
<dbReference type="InterPro" id="IPR023650">
    <property type="entry name" value="Beta-lactam_class-A_AS"/>
</dbReference>
<dbReference type="PRINTS" id="PR00118">
    <property type="entry name" value="BLACTAMASEA"/>
</dbReference>
<dbReference type="InterPro" id="IPR000871">
    <property type="entry name" value="Beta-lactam_class-A"/>
</dbReference>
<keyword evidence="7" id="KW-0732">Signal</keyword>
<dbReference type="Gene3D" id="3.40.710.10">
    <property type="entry name" value="DD-peptidase/beta-lactamase superfamily"/>
    <property type="match status" value="1"/>
</dbReference>
<name>A0ABZ0WPU8_9BURK</name>
<evidence type="ECO:0000256" key="4">
    <source>
        <dbReference type="ARBA" id="ARBA00022801"/>
    </source>
</evidence>